<evidence type="ECO:0000313" key="7">
    <source>
        <dbReference type="EMBL" id="CAD9520001.1"/>
    </source>
</evidence>
<protein>
    <recommendedName>
        <fullName evidence="8">AB hydrolase-1 domain-containing protein</fullName>
    </recommendedName>
</protein>
<evidence type="ECO:0000256" key="1">
    <source>
        <dbReference type="ARBA" id="ARBA00004502"/>
    </source>
</evidence>
<dbReference type="GO" id="GO:0019915">
    <property type="term" value="P:lipid storage"/>
    <property type="evidence" value="ECO:0007669"/>
    <property type="project" value="InterPro"/>
</dbReference>
<feature type="chain" id="PRO_5031153989" description="AB hydrolase-1 domain-containing protein" evidence="6">
    <location>
        <begin position="19"/>
        <end position="413"/>
    </location>
</feature>
<feature type="signal peptide" evidence="6">
    <location>
        <begin position="1"/>
        <end position="18"/>
    </location>
</feature>
<dbReference type="PANTHER" id="PTHR13390">
    <property type="entry name" value="LIPASE"/>
    <property type="match status" value="1"/>
</dbReference>
<dbReference type="PANTHER" id="PTHR13390:SF0">
    <property type="entry name" value="LIPID DROPLET-ASSOCIATED HYDROLASE"/>
    <property type="match status" value="1"/>
</dbReference>
<dbReference type="GO" id="GO:0016298">
    <property type="term" value="F:lipase activity"/>
    <property type="evidence" value="ECO:0007669"/>
    <property type="project" value="InterPro"/>
</dbReference>
<evidence type="ECO:0000256" key="5">
    <source>
        <dbReference type="SAM" id="MobiDB-lite"/>
    </source>
</evidence>
<reference evidence="7" key="1">
    <citation type="submission" date="2021-01" db="EMBL/GenBank/DDBJ databases">
        <authorList>
            <person name="Corre E."/>
            <person name="Pelletier E."/>
            <person name="Niang G."/>
            <person name="Scheremetjew M."/>
            <person name="Finn R."/>
            <person name="Kale V."/>
            <person name="Holt S."/>
            <person name="Cochrane G."/>
            <person name="Meng A."/>
            <person name="Brown T."/>
            <person name="Cohen L."/>
        </authorList>
    </citation>
    <scope>NUCLEOTIDE SEQUENCE</scope>
    <source>
        <strain evidence="7">UTEX LB 985</strain>
    </source>
</reference>
<evidence type="ECO:0008006" key="8">
    <source>
        <dbReference type="Google" id="ProtNLM"/>
    </source>
</evidence>
<dbReference type="InterPro" id="IPR029058">
    <property type="entry name" value="AB_hydrolase_fold"/>
</dbReference>
<dbReference type="EMBL" id="HBGU01062699">
    <property type="protein sequence ID" value="CAD9520001.1"/>
    <property type="molecule type" value="Transcribed_RNA"/>
</dbReference>
<proteinExistence type="inferred from homology"/>
<comment type="subcellular location">
    <subcellularLocation>
        <location evidence="1">Lipid droplet</location>
    </subcellularLocation>
</comment>
<dbReference type="Pfam" id="PF10230">
    <property type="entry name" value="LIDHydrolase"/>
    <property type="match status" value="1"/>
</dbReference>
<sequence length="413" mass="42954">MLFSLLLLLVFGMSMVAAAIFGRAARPPPQVGTEFSAVLEGVGSPLGPHEVLCVKPAVPPRAVLVFVPGNPGQPSFYSDFAERLCARLEAEVVVLGLAGHLTRPSALALGWRERRRSFTIHDQVAHVAARSAPYLARADALGVPCCMAGHSIGAWIALGASLRLQPLQPVTSGTAASGAAETAYRSRPYVLLLTPFLEAPSSMPIDSFRSKYRLITRWGALLTEPAAAIGAALGAAPEVLRRRVLAGELANLSPQYANLVLHGLVHAGSLRNLLTLARTEFAALAPSFDFSAGAATLAASDQLRALFVPGDEWAPSAMMARCTAAGVSAELLESTPDALMRHAFSVQPGSCSAVVDWVARSFAQMSGLVDINSSPSADGGPSPMGGAAATGGRPGKSPRRGRPQGRKSQAGAV</sequence>
<evidence type="ECO:0000256" key="2">
    <source>
        <dbReference type="ARBA" id="ARBA00008300"/>
    </source>
</evidence>
<evidence type="ECO:0000256" key="3">
    <source>
        <dbReference type="ARBA" id="ARBA00022677"/>
    </source>
</evidence>
<keyword evidence="3" id="KW-0551">Lipid droplet</keyword>
<dbReference type="SUPFAM" id="SSF53474">
    <property type="entry name" value="alpha/beta-Hydrolases"/>
    <property type="match status" value="1"/>
</dbReference>
<comment type="similarity">
    <text evidence="2">Belongs to the AB hydrolase superfamily. LDAH family.</text>
</comment>
<keyword evidence="4" id="KW-0378">Hydrolase</keyword>
<keyword evidence="6" id="KW-0732">Signal</keyword>
<feature type="compositionally biased region" description="Basic residues" evidence="5">
    <location>
        <begin position="396"/>
        <end position="405"/>
    </location>
</feature>
<feature type="region of interest" description="Disordered" evidence="5">
    <location>
        <begin position="372"/>
        <end position="413"/>
    </location>
</feature>
<gene>
    <name evidence="7" type="ORF">CBRE1094_LOCUS34180</name>
</gene>
<dbReference type="AlphaFoldDB" id="A0A7S2II70"/>
<accession>A0A7S2II70</accession>
<name>A0A7S2II70_9EUKA</name>
<dbReference type="GO" id="GO:0005811">
    <property type="term" value="C:lipid droplet"/>
    <property type="evidence" value="ECO:0007669"/>
    <property type="project" value="UniProtKB-SubCell"/>
</dbReference>
<dbReference type="InterPro" id="IPR019363">
    <property type="entry name" value="LDAH"/>
</dbReference>
<dbReference type="Gene3D" id="3.40.50.1820">
    <property type="entry name" value="alpha/beta hydrolase"/>
    <property type="match status" value="1"/>
</dbReference>
<evidence type="ECO:0000256" key="6">
    <source>
        <dbReference type="SAM" id="SignalP"/>
    </source>
</evidence>
<organism evidence="7">
    <name type="scientific">Haptolina brevifila</name>
    <dbReference type="NCBI Taxonomy" id="156173"/>
    <lineage>
        <taxon>Eukaryota</taxon>
        <taxon>Haptista</taxon>
        <taxon>Haptophyta</taxon>
        <taxon>Prymnesiophyceae</taxon>
        <taxon>Prymnesiales</taxon>
        <taxon>Prymnesiaceae</taxon>
        <taxon>Haptolina</taxon>
    </lineage>
</organism>
<evidence type="ECO:0000256" key="4">
    <source>
        <dbReference type="ARBA" id="ARBA00022801"/>
    </source>
</evidence>